<dbReference type="PANTHER" id="PTHR33540">
    <property type="entry name" value="TRNA THREONYLCARBAMOYLADENOSINE BIOSYNTHESIS PROTEIN TSAE"/>
    <property type="match status" value="1"/>
</dbReference>
<evidence type="ECO:0000313" key="12">
    <source>
        <dbReference type="Proteomes" id="UP000305674"/>
    </source>
</evidence>
<dbReference type="GO" id="GO:0005737">
    <property type="term" value="C:cytoplasm"/>
    <property type="evidence" value="ECO:0007669"/>
    <property type="project" value="UniProtKB-SubCell"/>
</dbReference>
<dbReference type="PANTHER" id="PTHR33540:SF2">
    <property type="entry name" value="TRNA THREONYLCARBAMOYLADENOSINE BIOSYNTHESIS PROTEIN TSAE"/>
    <property type="match status" value="1"/>
</dbReference>
<evidence type="ECO:0000256" key="1">
    <source>
        <dbReference type="ARBA" id="ARBA00004496"/>
    </source>
</evidence>
<dbReference type="InterPro" id="IPR027417">
    <property type="entry name" value="P-loop_NTPase"/>
</dbReference>
<keyword evidence="12" id="KW-1185">Reference proteome</keyword>
<dbReference type="InterPro" id="IPR003442">
    <property type="entry name" value="T6A_TsaE"/>
</dbReference>
<keyword evidence="9" id="KW-0460">Magnesium</keyword>
<comment type="subcellular location">
    <subcellularLocation>
        <location evidence="1">Cytoplasm</location>
    </subcellularLocation>
</comment>
<keyword evidence="4" id="KW-0963">Cytoplasm</keyword>
<comment type="caution">
    <text evidence="11">The sequence shown here is derived from an EMBL/GenBank/DDBJ whole genome shotgun (WGS) entry which is preliminary data.</text>
</comment>
<comment type="similarity">
    <text evidence="2">Belongs to the TsaE family.</text>
</comment>
<dbReference type="Gene3D" id="3.40.50.300">
    <property type="entry name" value="P-loop containing nucleotide triphosphate hydrolases"/>
    <property type="match status" value="1"/>
</dbReference>
<evidence type="ECO:0000256" key="10">
    <source>
        <dbReference type="ARBA" id="ARBA00032441"/>
    </source>
</evidence>
<dbReference type="GO" id="GO:0016740">
    <property type="term" value="F:transferase activity"/>
    <property type="evidence" value="ECO:0007669"/>
    <property type="project" value="UniProtKB-KW"/>
</dbReference>
<evidence type="ECO:0000256" key="3">
    <source>
        <dbReference type="ARBA" id="ARBA00019010"/>
    </source>
</evidence>
<accession>A0A4U1BIP6</accession>
<dbReference type="RefSeq" id="WP_136850876.1">
    <property type="nucleotide sequence ID" value="NZ_SWCI01000001.1"/>
</dbReference>
<evidence type="ECO:0000256" key="9">
    <source>
        <dbReference type="ARBA" id="ARBA00022842"/>
    </source>
</evidence>
<organism evidence="11 12">
    <name type="scientific">Ferrimonas sediminicola</name>
    <dbReference type="NCBI Taxonomy" id="2569538"/>
    <lineage>
        <taxon>Bacteria</taxon>
        <taxon>Pseudomonadati</taxon>
        <taxon>Pseudomonadota</taxon>
        <taxon>Gammaproteobacteria</taxon>
        <taxon>Alteromonadales</taxon>
        <taxon>Ferrimonadaceae</taxon>
        <taxon>Ferrimonas</taxon>
    </lineage>
</organism>
<evidence type="ECO:0000256" key="5">
    <source>
        <dbReference type="ARBA" id="ARBA00022694"/>
    </source>
</evidence>
<keyword evidence="6" id="KW-0479">Metal-binding</keyword>
<gene>
    <name evidence="11" type="primary">tsaE</name>
    <name evidence="11" type="ORF">FCL40_02150</name>
</gene>
<keyword evidence="7" id="KW-0547">Nucleotide-binding</keyword>
<dbReference type="GO" id="GO:0046872">
    <property type="term" value="F:metal ion binding"/>
    <property type="evidence" value="ECO:0007669"/>
    <property type="project" value="UniProtKB-KW"/>
</dbReference>
<dbReference type="AlphaFoldDB" id="A0A4U1BIP6"/>
<dbReference type="NCBIfam" id="TIGR00150">
    <property type="entry name" value="T6A_YjeE"/>
    <property type="match status" value="1"/>
</dbReference>
<keyword evidence="5" id="KW-0819">tRNA processing</keyword>
<keyword evidence="8" id="KW-0067">ATP-binding</keyword>
<evidence type="ECO:0000313" key="11">
    <source>
        <dbReference type="EMBL" id="TKB51376.1"/>
    </source>
</evidence>
<name>A0A4U1BIP6_9GAMM</name>
<dbReference type="GO" id="GO:0002949">
    <property type="term" value="P:tRNA threonylcarbamoyladenosine modification"/>
    <property type="evidence" value="ECO:0007669"/>
    <property type="project" value="InterPro"/>
</dbReference>
<sequence length="151" mass="16821">MRQLTRILEDDSQTLALGADLAKQIVPPMVIHLEGELGAGKTTLSRALIQGLGHQGHVKSPTYTLVEPYELERVSVYHFDLYRLADPEELEFMGIRDYFTERSLCLVEWPKRGQGVLPPADLTITLSYQGDGRSATLSSHTTKGEALLEQL</sequence>
<keyword evidence="11" id="KW-0808">Transferase</keyword>
<dbReference type="FunFam" id="3.40.50.300:FF:000406">
    <property type="entry name" value="tRNA (N6-adenosine(37)-N6)-threonylcarbamoyltransferase complex ATPase TsaE"/>
    <property type="match status" value="1"/>
</dbReference>
<dbReference type="GO" id="GO:0005524">
    <property type="term" value="F:ATP binding"/>
    <property type="evidence" value="ECO:0007669"/>
    <property type="project" value="UniProtKB-KW"/>
</dbReference>
<evidence type="ECO:0000256" key="6">
    <source>
        <dbReference type="ARBA" id="ARBA00022723"/>
    </source>
</evidence>
<evidence type="ECO:0000256" key="7">
    <source>
        <dbReference type="ARBA" id="ARBA00022741"/>
    </source>
</evidence>
<dbReference type="SUPFAM" id="SSF52540">
    <property type="entry name" value="P-loop containing nucleoside triphosphate hydrolases"/>
    <property type="match status" value="1"/>
</dbReference>
<dbReference type="OrthoDB" id="9800307at2"/>
<dbReference type="EMBL" id="SWCI01000001">
    <property type="protein sequence ID" value="TKB51376.1"/>
    <property type="molecule type" value="Genomic_DNA"/>
</dbReference>
<dbReference type="Proteomes" id="UP000305674">
    <property type="component" value="Unassembled WGS sequence"/>
</dbReference>
<reference evidence="11 12" key="1">
    <citation type="submission" date="2019-04" db="EMBL/GenBank/DDBJ databases">
        <authorList>
            <person name="Hwang J.C."/>
        </authorList>
    </citation>
    <scope>NUCLEOTIDE SEQUENCE [LARGE SCALE GENOMIC DNA]</scope>
    <source>
        <strain evidence="11 12">IMCC35001</strain>
    </source>
</reference>
<proteinExistence type="inferred from homology"/>
<evidence type="ECO:0000256" key="4">
    <source>
        <dbReference type="ARBA" id="ARBA00022490"/>
    </source>
</evidence>
<evidence type="ECO:0000256" key="8">
    <source>
        <dbReference type="ARBA" id="ARBA00022840"/>
    </source>
</evidence>
<evidence type="ECO:0000256" key="2">
    <source>
        <dbReference type="ARBA" id="ARBA00007599"/>
    </source>
</evidence>
<dbReference type="Pfam" id="PF02367">
    <property type="entry name" value="TsaE"/>
    <property type="match status" value="1"/>
</dbReference>
<protein>
    <recommendedName>
        <fullName evidence="3">tRNA threonylcarbamoyladenosine biosynthesis protein TsaE</fullName>
    </recommendedName>
    <alternativeName>
        <fullName evidence="10">t(6)A37 threonylcarbamoyladenosine biosynthesis protein TsaE</fullName>
    </alternativeName>
</protein>